<feature type="domain" description="Sulfatase N-terminal" evidence="2">
    <location>
        <begin position="4"/>
        <end position="186"/>
    </location>
</feature>
<dbReference type="GO" id="GO:0004065">
    <property type="term" value="F:arylsulfatase activity"/>
    <property type="evidence" value="ECO:0007669"/>
    <property type="project" value="TreeGrafter"/>
</dbReference>
<dbReference type="InterPro" id="IPR017850">
    <property type="entry name" value="Alkaline_phosphatase_core_sf"/>
</dbReference>
<dbReference type="Gene3D" id="3.40.720.10">
    <property type="entry name" value="Alkaline Phosphatase, subunit A"/>
    <property type="match status" value="1"/>
</dbReference>
<evidence type="ECO:0000256" key="1">
    <source>
        <dbReference type="ARBA" id="ARBA00008779"/>
    </source>
</evidence>
<accession>A0A075FNE6</accession>
<dbReference type="SUPFAM" id="SSF53649">
    <property type="entry name" value="Alkaline phosphatase-like"/>
    <property type="match status" value="1"/>
</dbReference>
<proteinExistence type="inferred from homology"/>
<dbReference type="Pfam" id="PF00884">
    <property type="entry name" value="Sulfatase"/>
    <property type="match status" value="1"/>
</dbReference>
<dbReference type="InterPro" id="IPR050738">
    <property type="entry name" value="Sulfatase"/>
</dbReference>
<name>A0A075FNE6_9ARCH</name>
<evidence type="ECO:0000259" key="2">
    <source>
        <dbReference type="Pfam" id="PF00884"/>
    </source>
</evidence>
<dbReference type="PANTHER" id="PTHR42693">
    <property type="entry name" value="ARYLSULFATASE FAMILY MEMBER"/>
    <property type="match status" value="1"/>
</dbReference>
<reference evidence="3" key="1">
    <citation type="journal article" date="2014" name="Genome Biol. Evol.">
        <title>Pangenome evidence for extensive interdomain horizontal transfer affecting lineage core and shell genes in uncultured planktonic thaumarchaeota and euryarchaeota.</title>
        <authorList>
            <person name="Deschamps P."/>
            <person name="Zivanovic Y."/>
            <person name="Moreira D."/>
            <person name="Rodriguez-Valera F."/>
            <person name="Lopez-Garcia P."/>
        </authorList>
    </citation>
    <scope>NUCLEOTIDE SEQUENCE</scope>
</reference>
<dbReference type="PANTHER" id="PTHR42693:SF33">
    <property type="entry name" value="ARYLSULFATASE"/>
    <property type="match status" value="1"/>
</dbReference>
<dbReference type="EMBL" id="KF900386">
    <property type="protein sequence ID" value="AIE93125.1"/>
    <property type="molecule type" value="Genomic_DNA"/>
</dbReference>
<comment type="similarity">
    <text evidence="1">Belongs to the sulfatase family.</text>
</comment>
<dbReference type="AlphaFoldDB" id="A0A075FNE6"/>
<dbReference type="InterPro" id="IPR000917">
    <property type="entry name" value="Sulfatase_N"/>
</dbReference>
<evidence type="ECO:0000313" key="3">
    <source>
        <dbReference type="EMBL" id="AIE93125.1"/>
    </source>
</evidence>
<organism evidence="3">
    <name type="scientific">uncultured marine thaumarchaeote AD1000_31_G03</name>
    <dbReference type="NCBI Taxonomy" id="1455907"/>
    <lineage>
        <taxon>Archaea</taxon>
        <taxon>Nitrososphaerota</taxon>
        <taxon>environmental samples</taxon>
    </lineage>
</organism>
<sequence>MLVSNNMKEPWFLYIHMLDLHWPHVVPSEFNSENFGHSLYERIVSAIDSWLGKFIEKIDMSTTLFVLTGDHGHVIPVDNKDITTFEPDLELGLKAGKHIMPKSTHTAGAKFFVGLRSMIRDAKLVKANRNLTPYEKRSRLPPFTLSLFDESIRVPLVFSGYGTSSKIIYQQVRNVDIFPTIFELIDLSSGEFPRHGRSLLPLLSGKKTEELPAYIQSIPYEKISPDDIVGVRTSHLKYFRATRDSKKMLIFMI</sequence>
<protein>
    <submittedName>
        <fullName evidence="3">Sulfatase</fullName>
    </submittedName>
</protein>